<keyword evidence="3" id="KW-1185">Reference proteome</keyword>
<comment type="caution">
    <text evidence="2">The sequence shown here is derived from an EMBL/GenBank/DDBJ whole genome shotgun (WGS) entry which is preliminary data.</text>
</comment>
<proteinExistence type="predicted"/>
<evidence type="ECO:0000313" key="2">
    <source>
        <dbReference type="EMBL" id="GGO93994.1"/>
    </source>
</evidence>
<evidence type="ECO:0000259" key="1">
    <source>
        <dbReference type="Pfam" id="PF05305"/>
    </source>
</evidence>
<accession>A0ABQ2NJH7</accession>
<feature type="domain" description="DUF732" evidence="1">
    <location>
        <begin position="168"/>
        <end position="227"/>
    </location>
</feature>
<dbReference type="Pfam" id="PF05305">
    <property type="entry name" value="DUF732"/>
    <property type="match status" value="1"/>
</dbReference>
<organism evidence="2 3">
    <name type="scientific">Nocardioides phosphati</name>
    <dbReference type="NCBI Taxonomy" id="1867775"/>
    <lineage>
        <taxon>Bacteria</taxon>
        <taxon>Bacillati</taxon>
        <taxon>Actinomycetota</taxon>
        <taxon>Actinomycetes</taxon>
        <taxon>Propionibacteriales</taxon>
        <taxon>Nocardioidaceae</taxon>
        <taxon>Nocardioides</taxon>
    </lineage>
</organism>
<name>A0ABQ2NJH7_9ACTN</name>
<evidence type="ECO:0000313" key="3">
    <source>
        <dbReference type="Proteomes" id="UP000655410"/>
    </source>
</evidence>
<dbReference type="EMBL" id="BMNI01000016">
    <property type="protein sequence ID" value="GGO93994.1"/>
    <property type="molecule type" value="Genomic_DNA"/>
</dbReference>
<gene>
    <name evidence="2" type="ORF">GCM10011584_33980</name>
</gene>
<dbReference type="Proteomes" id="UP000655410">
    <property type="component" value="Unassembled WGS sequence"/>
</dbReference>
<reference evidence="3" key="1">
    <citation type="journal article" date="2019" name="Int. J. Syst. Evol. Microbiol.">
        <title>The Global Catalogue of Microorganisms (GCM) 10K type strain sequencing project: providing services to taxonomists for standard genome sequencing and annotation.</title>
        <authorList>
            <consortium name="The Broad Institute Genomics Platform"/>
            <consortium name="The Broad Institute Genome Sequencing Center for Infectious Disease"/>
            <person name="Wu L."/>
            <person name="Ma J."/>
        </authorList>
    </citation>
    <scope>NUCLEOTIDE SEQUENCE [LARGE SCALE GENOMIC DNA]</scope>
    <source>
        <strain evidence="3">CGMCC 4.7371</strain>
    </source>
</reference>
<sequence>MLLIPLLASCASSADPEPEYRPLWASDLEEACYFLKRSDWDDLSTRDLRPRLDPTVTTALEDTMRNGLWSIEGSTETAAIEPGLSEKAAKQQALEALTLVWDACADGVTDFPKKVDREVANEVQRGTVLGKVRGLPLSTEDEFPAEVDSPEATRSDEDLFRERIHDGTSGLDSIGDDELLNIARAICADWTAGQTWEQIYAPVVDSGIEPGDAAVLLAAAGEAFCPSLFEHMSERVFG</sequence>
<dbReference type="InterPro" id="IPR007969">
    <property type="entry name" value="DUF732"/>
</dbReference>
<protein>
    <recommendedName>
        <fullName evidence="1">DUF732 domain-containing protein</fullName>
    </recommendedName>
</protein>